<accession>A0A399R3G3</accession>
<evidence type="ECO:0000256" key="2">
    <source>
        <dbReference type="ARBA" id="ARBA00022490"/>
    </source>
</evidence>
<evidence type="ECO:0000256" key="7">
    <source>
        <dbReference type="ARBA" id="ARBA00022801"/>
    </source>
</evidence>
<evidence type="ECO:0000256" key="14">
    <source>
        <dbReference type="NCBIfam" id="TIGR00228"/>
    </source>
</evidence>
<dbReference type="InterPro" id="IPR020563">
    <property type="entry name" value="X-over_junc_endoDNase_Mg_BS"/>
</dbReference>
<feature type="active site" evidence="13">
    <location>
        <position position="71"/>
    </location>
</feature>
<dbReference type="Gene3D" id="3.30.420.10">
    <property type="entry name" value="Ribonuclease H-like superfamily/Ribonuclease H"/>
    <property type="match status" value="1"/>
</dbReference>
<keyword evidence="9 13" id="KW-0238">DNA-binding</keyword>
<feature type="binding site" evidence="13">
    <location>
        <position position="143"/>
    </location>
    <ligand>
        <name>Mg(2+)</name>
        <dbReference type="ChEBI" id="CHEBI:18420"/>
        <label>1</label>
    </ligand>
</feature>
<dbReference type="GO" id="GO:0003677">
    <property type="term" value="F:DNA binding"/>
    <property type="evidence" value="ECO:0007669"/>
    <property type="project" value="UniProtKB-KW"/>
</dbReference>
<dbReference type="EC" id="3.1.21.10" evidence="13 14"/>
<sequence>MSETLRILGIDPGLRHTGWGVIEQTGSRLSHIAHGVIRIDTGLSLAARLGGIFEAIGLLTAEYQPQIGGVEETLVNANPRSALKLGQARGVAMAALHGAGLDVFEFSPRTIKLAVVGTGAADKTQVGFMVARLLPKAGKLPSDAADALACAICTAHHARMPAQLRARGAA</sequence>
<evidence type="ECO:0000256" key="9">
    <source>
        <dbReference type="ARBA" id="ARBA00023125"/>
    </source>
</evidence>
<dbReference type="GO" id="GO:0008821">
    <property type="term" value="F:crossover junction DNA endonuclease activity"/>
    <property type="evidence" value="ECO:0007669"/>
    <property type="project" value="UniProtKB-UniRule"/>
</dbReference>
<feature type="active site" evidence="13">
    <location>
        <position position="11"/>
    </location>
</feature>
<keyword evidence="7 13" id="KW-0378">Hydrolase</keyword>
<dbReference type="Proteomes" id="UP000265431">
    <property type="component" value="Unassembled WGS sequence"/>
</dbReference>
<comment type="catalytic activity">
    <reaction evidence="12 13">
        <text>Endonucleolytic cleavage at a junction such as a reciprocal single-stranded crossover between two homologous DNA duplexes (Holliday junction).</text>
        <dbReference type="EC" id="3.1.21.10"/>
    </reaction>
</comment>
<keyword evidence="5 13" id="KW-0255">Endonuclease</keyword>
<evidence type="ECO:0000256" key="10">
    <source>
        <dbReference type="ARBA" id="ARBA00023172"/>
    </source>
</evidence>
<feature type="binding site" evidence="13">
    <location>
        <position position="11"/>
    </location>
    <ligand>
        <name>Mg(2+)</name>
        <dbReference type="ChEBI" id="CHEBI:18420"/>
        <label>1</label>
    </ligand>
</feature>
<evidence type="ECO:0000256" key="8">
    <source>
        <dbReference type="ARBA" id="ARBA00022842"/>
    </source>
</evidence>
<evidence type="ECO:0000256" key="13">
    <source>
        <dbReference type="HAMAP-Rule" id="MF_00034"/>
    </source>
</evidence>
<dbReference type="PANTHER" id="PTHR30194:SF3">
    <property type="entry name" value="CROSSOVER JUNCTION ENDODEOXYRIBONUCLEASE RUVC"/>
    <property type="match status" value="1"/>
</dbReference>
<evidence type="ECO:0000256" key="12">
    <source>
        <dbReference type="ARBA" id="ARBA00029354"/>
    </source>
</evidence>
<comment type="subcellular location">
    <subcellularLocation>
        <location evidence="13">Cytoplasm</location>
    </subcellularLocation>
</comment>
<evidence type="ECO:0000256" key="5">
    <source>
        <dbReference type="ARBA" id="ARBA00022759"/>
    </source>
</evidence>
<dbReference type="EMBL" id="QWGB01000005">
    <property type="protein sequence ID" value="RIJ24049.1"/>
    <property type="molecule type" value="Genomic_DNA"/>
</dbReference>
<evidence type="ECO:0000256" key="4">
    <source>
        <dbReference type="ARBA" id="ARBA00022723"/>
    </source>
</evidence>
<keyword evidence="3 13" id="KW-0540">Nuclease</keyword>
<evidence type="ECO:0000256" key="3">
    <source>
        <dbReference type="ARBA" id="ARBA00022722"/>
    </source>
</evidence>
<organism evidence="15 16">
    <name type="scientific">Henriciella barbarensis</name>
    <dbReference type="NCBI Taxonomy" id="86342"/>
    <lineage>
        <taxon>Bacteria</taxon>
        <taxon>Pseudomonadati</taxon>
        <taxon>Pseudomonadota</taxon>
        <taxon>Alphaproteobacteria</taxon>
        <taxon>Hyphomonadales</taxon>
        <taxon>Hyphomonadaceae</taxon>
        <taxon>Henriciella</taxon>
    </lineage>
</organism>
<protein>
    <recommendedName>
        <fullName evidence="13 14">Crossover junction endodeoxyribonuclease RuvC</fullName>
        <ecNumber evidence="13 14">3.1.21.10</ecNumber>
    </recommendedName>
    <alternativeName>
        <fullName evidence="13">Holliday junction nuclease RuvC</fullName>
    </alternativeName>
    <alternativeName>
        <fullName evidence="13">Holliday junction resolvase RuvC</fullName>
    </alternativeName>
</protein>
<gene>
    <name evidence="13 15" type="primary">ruvC</name>
    <name evidence="15" type="ORF">D1224_07335</name>
</gene>
<dbReference type="PROSITE" id="PS01321">
    <property type="entry name" value="RUVC"/>
    <property type="match status" value="1"/>
</dbReference>
<dbReference type="PRINTS" id="PR00696">
    <property type="entry name" value="RSOLVASERUVC"/>
</dbReference>
<name>A0A399R3G3_9PROT</name>
<dbReference type="GO" id="GO:0005737">
    <property type="term" value="C:cytoplasm"/>
    <property type="evidence" value="ECO:0007669"/>
    <property type="project" value="UniProtKB-SubCell"/>
</dbReference>
<evidence type="ECO:0000256" key="11">
    <source>
        <dbReference type="ARBA" id="ARBA00023204"/>
    </source>
</evidence>
<dbReference type="HAMAP" id="MF_00034">
    <property type="entry name" value="RuvC"/>
    <property type="match status" value="1"/>
</dbReference>
<evidence type="ECO:0000313" key="15">
    <source>
        <dbReference type="EMBL" id="RIJ24049.1"/>
    </source>
</evidence>
<dbReference type="InterPro" id="IPR036397">
    <property type="entry name" value="RNaseH_sf"/>
</dbReference>
<evidence type="ECO:0000313" key="16">
    <source>
        <dbReference type="Proteomes" id="UP000265431"/>
    </source>
</evidence>
<evidence type="ECO:0000256" key="6">
    <source>
        <dbReference type="ARBA" id="ARBA00022763"/>
    </source>
</evidence>
<keyword evidence="4 13" id="KW-0479">Metal-binding</keyword>
<dbReference type="AlphaFoldDB" id="A0A399R3G3"/>
<proteinExistence type="inferred from homology"/>
<comment type="caution">
    <text evidence="15">The sequence shown here is derived from an EMBL/GenBank/DDBJ whole genome shotgun (WGS) entry which is preliminary data.</text>
</comment>
<keyword evidence="10 13" id="KW-0233">DNA recombination</keyword>
<dbReference type="GO" id="GO:0048476">
    <property type="term" value="C:Holliday junction resolvase complex"/>
    <property type="evidence" value="ECO:0007669"/>
    <property type="project" value="UniProtKB-UniRule"/>
</dbReference>
<comment type="similarity">
    <text evidence="1 13">Belongs to the RuvC family.</text>
</comment>
<keyword evidence="11 13" id="KW-0234">DNA repair</keyword>
<feature type="active site" evidence="13">
    <location>
        <position position="143"/>
    </location>
</feature>
<comment type="subunit">
    <text evidence="13">Homodimer which binds Holliday junction (HJ) DNA. The HJ becomes 2-fold symmetrical on binding to RuvC with unstacked arms; it has a different conformation from HJ DNA in complex with RuvA. In the full resolvosome a probable DNA-RuvA(4)-RuvB(12)-RuvC(2) complex forms which resolves the HJ.</text>
</comment>
<dbReference type="InterPro" id="IPR002176">
    <property type="entry name" value="X-over_junc_endoDNase_RuvC"/>
</dbReference>
<dbReference type="GO" id="GO:0006310">
    <property type="term" value="P:DNA recombination"/>
    <property type="evidence" value="ECO:0007669"/>
    <property type="project" value="UniProtKB-UniRule"/>
</dbReference>
<evidence type="ECO:0000256" key="1">
    <source>
        <dbReference type="ARBA" id="ARBA00009518"/>
    </source>
</evidence>
<dbReference type="GO" id="GO:0000287">
    <property type="term" value="F:magnesium ion binding"/>
    <property type="evidence" value="ECO:0007669"/>
    <property type="project" value="UniProtKB-UniRule"/>
</dbReference>
<dbReference type="Pfam" id="PF02075">
    <property type="entry name" value="RuvC"/>
    <property type="match status" value="1"/>
</dbReference>
<dbReference type="InterPro" id="IPR012337">
    <property type="entry name" value="RNaseH-like_sf"/>
</dbReference>
<comment type="cofactor">
    <cofactor evidence="13">
        <name>Mg(2+)</name>
        <dbReference type="ChEBI" id="CHEBI:18420"/>
    </cofactor>
    <text evidence="13">Binds 2 Mg(2+) ion per subunit.</text>
</comment>
<dbReference type="GO" id="GO:0009432">
    <property type="term" value="P:SOS response"/>
    <property type="evidence" value="ECO:0007669"/>
    <property type="project" value="UniProtKB-ARBA"/>
</dbReference>
<dbReference type="GO" id="GO:0006281">
    <property type="term" value="P:DNA repair"/>
    <property type="evidence" value="ECO:0007669"/>
    <property type="project" value="UniProtKB-UniRule"/>
</dbReference>
<reference evidence="15 16" key="1">
    <citation type="submission" date="2018-08" db="EMBL/GenBank/DDBJ databases">
        <title>Henriciella mobilis sp. nov., isolated from seawater.</title>
        <authorList>
            <person name="Cheng H."/>
            <person name="Wu Y.-H."/>
            <person name="Xu X.-W."/>
            <person name="Guo L.-L."/>
        </authorList>
    </citation>
    <scope>NUCLEOTIDE SEQUENCE [LARGE SCALE GENOMIC DNA]</scope>
    <source>
        <strain evidence="15 16">CCUG66934</strain>
    </source>
</reference>
<dbReference type="NCBIfam" id="TIGR00228">
    <property type="entry name" value="ruvC"/>
    <property type="match status" value="1"/>
</dbReference>
<dbReference type="OrthoDB" id="9805499at2"/>
<dbReference type="PANTHER" id="PTHR30194">
    <property type="entry name" value="CROSSOVER JUNCTION ENDODEOXYRIBONUCLEASE RUVC"/>
    <property type="match status" value="1"/>
</dbReference>
<keyword evidence="6 13" id="KW-0227">DNA damage</keyword>
<dbReference type="CDD" id="cd16962">
    <property type="entry name" value="RuvC"/>
    <property type="match status" value="1"/>
</dbReference>
<keyword evidence="16" id="KW-1185">Reference proteome</keyword>
<feature type="binding site" evidence="13">
    <location>
        <position position="71"/>
    </location>
    <ligand>
        <name>Mg(2+)</name>
        <dbReference type="ChEBI" id="CHEBI:18420"/>
        <label>2</label>
    </ligand>
</feature>
<dbReference type="SUPFAM" id="SSF53098">
    <property type="entry name" value="Ribonuclease H-like"/>
    <property type="match status" value="1"/>
</dbReference>
<dbReference type="FunFam" id="3.30.420.10:FF:000002">
    <property type="entry name" value="Crossover junction endodeoxyribonuclease RuvC"/>
    <property type="match status" value="1"/>
</dbReference>
<keyword evidence="8 13" id="KW-0460">Magnesium</keyword>
<keyword evidence="2 13" id="KW-0963">Cytoplasm</keyword>
<comment type="function">
    <text evidence="13">The RuvA-RuvB-RuvC complex processes Holliday junction (HJ) DNA during genetic recombination and DNA repair. Endonuclease that resolves HJ intermediates. Cleaves cruciform DNA by making single-stranded nicks across the HJ at symmetrical positions within the homologous arms, yielding a 5'-phosphate and a 3'-hydroxyl group; requires a central core of homology in the junction. The consensus cleavage sequence is 5'-(A/T)TT(C/G)-3'. Cleavage occurs on the 3'-side of the TT dinucleotide at the point of strand exchange. HJ branch migration catalyzed by RuvA-RuvB allows RuvC to scan DNA until it finds its consensus sequence, where it cleaves and resolves the cruciform DNA.</text>
</comment>
<dbReference type="RefSeq" id="WP_119379238.1">
    <property type="nucleotide sequence ID" value="NZ_QWGB01000005.1"/>
</dbReference>